<evidence type="ECO:0000313" key="2">
    <source>
        <dbReference type="EMBL" id="QBB72059.1"/>
    </source>
</evidence>
<evidence type="ECO:0000256" key="1">
    <source>
        <dbReference type="SAM" id="MobiDB-lite"/>
    </source>
</evidence>
<dbReference type="EMBL" id="CP035704">
    <property type="protein sequence ID" value="QBB72059.1"/>
    <property type="molecule type" value="Genomic_DNA"/>
</dbReference>
<dbReference type="Pfam" id="PF06980">
    <property type="entry name" value="DUF1302"/>
    <property type="match status" value="1"/>
</dbReference>
<dbReference type="OrthoDB" id="7000272at2"/>
<evidence type="ECO:0000313" key="3">
    <source>
        <dbReference type="Proteomes" id="UP000291562"/>
    </source>
</evidence>
<organism evidence="2 3">
    <name type="scientific">Pseudolysobacter antarcticus</name>
    <dbReference type="NCBI Taxonomy" id="2511995"/>
    <lineage>
        <taxon>Bacteria</taxon>
        <taxon>Pseudomonadati</taxon>
        <taxon>Pseudomonadota</taxon>
        <taxon>Gammaproteobacteria</taxon>
        <taxon>Lysobacterales</taxon>
        <taxon>Rhodanobacteraceae</taxon>
        <taxon>Pseudolysobacter</taxon>
    </lineage>
</organism>
<proteinExistence type="predicted"/>
<sequence length="665" mass="72174">MPYRSPTPPSLARSNAQDSGEPPMKILKFSKNGARFNERPAPRSLTVAIALVLAAGVAPQVAQAFQFGDSNGLSGTVNTTVSYGISYRVSDVDEELIAKAHWDPTVGFKTPLQQRAAKGAFSANGDDGDLNYGKWQPFSNQVRFLTEVKLNYGPDWGAFIRAGGFYDFTNANNDNLTSLAKDRVGKDIYLLDAFIFHNFELNAHQGSIRLGSQVASWGESTFIQGGINVINPIDVSKLRSAGADLKEAYLPINMLRVSYNFTDNVSAEAIYLLQFSQTNPDPSGTYFSTNDFASLGGTYASLPFGLLPQPVKNPENYYKVCNGGAPSDNSAFGGGTVKNNPLLAASCSQTAPRTFDQYPNRFGQFGLSLHYVAPWLSNTEFGFYYLNYDSRLPFASGYAVTSQAATSALLFNEYPANIHLFGASFNTTLEASGVALQGEVSYRPNMPLQISAVELIFAGLSPLNAFIPQPGDRFNSQLGNFAPGQLLTGYTRRHVAQIQSTATKVFGPGNWFNANQIALVGEIGATDVTNMPSHATLRLQGDGTDTSGGPDELTGALRNPETQVDGFPTRFSWGYRLAARADYNNAFNSSFTLSPRVAFNHDVHGISPGPGGNFIQGRKSITLGMEANYLNQWSVDLSYTNYFGAGELNLINDRDFLAFVVKYAF</sequence>
<dbReference type="Proteomes" id="UP000291562">
    <property type="component" value="Chromosome"/>
</dbReference>
<name>A0A411HNJ6_9GAMM</name>
<feature type="region of interest" description="Disordered" evidence="1">
    <location>
        <begin position="1"/>
        <end position="24"/>
    </location>
</feature>
<reference evidence="2 3" key="1">
    <citation type="submission" date="2019-01" db="EMBL/GenBank/DDBJ databases">
        <title>Pseudolysobacter antarctica gen. nov., sp. nov., isolated from Fildes Peninsula, Antarctica.</title>
        <authorList>
            <person name="Wei Z."/>
            <person name="Peng F."/>
        </authorList>
    </citation>
    <scope>NUCLEOTIDE SEQUENCE [LARGE SCALE GENOMIC DNA]</scope>
    <source>
        <strain evidence="2 3">AQ6-296</strain>
    </source>
</reference>
<dbReference type="AlphaFoldDB" id="A0A411HNJ6"/>
<accession>A0A411HNJ6</accession>
<gene>
    <name evidence="2" type="ORF">ELE36_17740</name>
</gene>
<dbReference type="InterPro" id="IPR010727">
    <property type="entry name" value="DUF1302"/>
</dbReference>
<dbReference type="KEGG" id="xbc:ELE36_17740"/>
<keyword evidence="3" id="KW-1185">Reference proteome</keyword>
<protein>
    <submittedName>
        <fullName evidence="2">DUF1302 domain-containing protein</fullName>
    </submittedName>
</protein>
<feature type="region of interest" description="Disordered" evidence="1">
    <location>
        <begin position="540"/>
        <end position="559"/>
    </location>
</feature>